<dbReference type="AlphaFoldDB" id="F2L1H2"/>
<dbReference type="GeneID" id="10359691"/>
<evidence type="ECO:0000256" key="1">
    <source>
        <dbReference type="SAM" id="Phobius"/>
    </source>
</evidence>
<proteinExistence type="predicted"/>
<keyword evidence="3" id="KW-1185">Reference proteome</keyword>
<dbReference type="KEGG" id="tuz:TUZN_0142"/>
<dbReference type="HOGENOM" id="CLU_2930408_0_0_2"/>
<dbReference type="RefSeq" id="WP_013678978.1">
    <property type="nucleotide sequence ID" value="NC_015315.1"/>
</dbReference>
<keyword evidence="1" id="KW-0472">Membrane</keyword>
<accession>F2L1H2</accession>
<name>F2L1H2_THEU7</name>
<sequence>MTPEQGRAGYALAVIILILALFALPFSSGASLYVDLMVIVIDLAFLAYVVFSVRRSLKSA</sequence>
<protein>
    <submittedName>
        <fullName evidence="2">Uncharacterized protein</fullName>
    </submittedName>
</protein>
<gene>
    <name evidence="2" type="ordered locus">TUZN_0142</name>
</gene>
<keyword evidence="1" id="KW-0812">Transmembrane</keyword>
<feature type="transmembrane region" description="Helical" evidence="1">
    <location>
        <begin position="32"/>
        <end position="51"/>
    </location>
</feature>
<dbReference type="EMBL" id="CP002590">
    <property type="protein sequence ID" value="AEA11642.1"/>
    <property type="molecule type" value="Genomic_DNA"/>
</dbReference>
<dbReference type="Proteomes" id="UP000008138">
    <property type="component" value="Chromosome"/>
</dbReference>
<reference key="2">
    <citation type="submission" date="2011-03" db="EMBL/GenBank/DDBJ databases">
        <title>Complete genome sequence of the thermoacidophilic crenarchaeon Thermoproteus uzoniensis 768-20.</title>
        <authorList>
            <person name="Mardanov A.V."/>
            <person name="Gumerov V.M."/>
            <person name="Beletsky A.V."/>
            <person name="Prokofeva M.I."/>
            <person name="Bonch-Osmolovskaya E.A."/>
            <person name="Ravin N.V."/>
            <person name="Skryabin K.G."/>
        </authorList>
    </citation>
    <scope>NUCLEOTIDE SEQUENCE</scope>
    <source>
        <strain>768-20</strain>
    </source>
</reference>
<evidence type="ECO:0000313" key="2">
    <source>
        <dbReference type="EMBL" id="AEA11642.1"/>
    </source>
</evidence>
<evidence type="ECO:0000313" key="3">
    <source>
        <dbReference type="Proteomes" id="UP000008138"/>
    </source>
</evidence>
<dbReference type="STRING" id="999630.TUZN_0142"/>
<reference evidence="2 3" key="1">
    <citation type="journal article" date="2011" name="J. Bacteriol.">
        <title>Complete genome sequence of the thermoacidophilic crenarchaeon Thermoproteus uzoniensis 768-20.</title>
        <authorList>
            <person name="Mardanov A.V."/>
            <person name="Gumerov V.M."/>
            <person name="Beletsky A.V."/>
            <person name="Prokofeva M.I."/>
            <person name="Bonch-Osmolovskaya E.A."/>
            <person name="Ravin N.V."/>
            <person name="Skryabin K.G."/>
        </authorList>
    </citation>
    <scope>NUCLEOTIDE SEQUENCE [LARGE SCALE GENOMIC DNA]</scope>
    <source>
        <strain evidence="2 3">768-20</strain>
    </source>
</reference>
<dbReference type="eggNOG" id="arCOG11034">
    <property type="taxonomic scope" value="Archaea"/>
</dbReference>
<organism evidence="2 3">
    <name type="scientific">Thermoproteus uzoniensis (strain 768-20)</name>
    <dbReference type="NCBI Taxonomy" id="999630"/>
    <lineage>
        <taxon>Archaea</taxon>
        <taxon>Thermoproteota</taxon>
        <taxon>Thermoprotei</taxon>
        <taxon>Thermoproteales</taxon>
        <taxon>Thermoproteaceae</taxon>
        <taxon>Thermoproteus</taxon>
    </lineage>
</organism>
<keyword evidence="1" id="KW-1133">Transmembrane helix</keyword>
<feature type="transmembrane region" description="Helical" evidence="1">
    <location>
        <begin position="7"/>
        <end position="26"/>
    </location>
</feature>